<dbReference type="GO" id="GO:0005634">
    <property type="term" value="C:nucleus"/>
    <property type="evidence" value="ECO:0007669"/>
    <property type="project" value="UniProtKB-SubCell"/>
</dbReference>
<feature type="region of interest" description="Disordered" evidence="8">
    <location>
        <begin position="723"/>
        <end position="764"/>
    </location>
</feature>
<accession>A0A8J1XQ74</accession>
<dbReference type="PANTHER" id="PTHR15741">
    <property type="entry name" value="BASIC HELIX-LOOP-HELIX ZIP TRANSCRIPTION FACTOR"/>
    <property type="match status" value="1"/>
</dbReference>
<organism evidence="9 10">
    <name type="scientific">Owenia fusiformis</name>
    <name type="common">Polychaete worm</name>
    <dbReference type="NCBI Taxonomy" id="6347"/>
    <lineage>
        <taxon>Eukaryota</taxon>
        <taxon>Metazoa</taxon>
        <taxon>Spiralia</taxon>
        <taxon>Lophotrochozoa</taxon>
        <taxon>Annelida</taxon>
        <taxon>Polychaeta</taxon>
        <taxon>Sedentaria</taxon>
        <taxon>Canalipalpata</taxon>
        <taxon>Sabellida</taxon>
        <taxon>Oweniida</taxon>
        <taxon>Oweniidae</taxon>
        <taxon>Owenia</taxon>
    </lineage>
</organism>
<feature type="coiled-coil region" evidence="7">
    <location>
        <begin position="850"/>
        <end position="884"/>
    </location>
</feature>
<feature type="region of interest" description="Disordered" evidence="8">
    <location>
        <begin position="643"/>
        <end position="678"/>
    </location>
</feature>
<comment type="caution">
    <text evidence="9">The sequence shown here is derived from an EMBL/GenBank/DDBJ whole genome shotgun (WGS) entry which is preliminary data.</text>
</comment>
<dbReference type="GO" id="GO:0000981">
    <property type="term" value="F:DNA-binding transcription factor activity, RNA polymerase II-specific"/>
    <property type="evidence" value="ECO:0007669"/>
    <property type="project" value="TreeGrafter"/>
</dbReference>
<name>A0A8J1XQ74_OWEFU</name>
<sequence>MCATMAKDDIYINTESPGKIRTRKPECDSPETVFDSNDKTIHSGHFMMSYVHDADDEDDSPTENKGFNFKAATQETSNTYQFGPKNTNSISIDSSLTKLFECLTLAYSGKLTSPRWKTFKGLKLMLKDKIRLNNMIWREWHMQYIQFKKPVVSQFATPITDESHSKPEAVVLEGKYWKRRLDTVTCEYQKWREFFKLRIQREYQRNNEDVPTEVLLDRVAQQNVFHLIQSHNMQTDDMQLLMDDDYAMDLSDTLFSTLNQPFQFPNPKEMSCDTITEESKRQNYYHVRNLRSLEPKVFIDKRSSRGSGSHGNAPYRKAHFGNADIIQPGLVQLQPSLDDYMMDTFEPLHDMLMGKAVTSSQTNMLIDSLPPSLQNDLFGMSQQSVDAQVTPFIDSSNNLPAFSGQLEGTFGSLSNQILNEQILEQALLQAQVNSQLQTVNTAQLNSAVSPVSQQQQIQSSLLQSGQLGNQNVNQQLVQPMMQDNTVFNTAFNQTQDSTSQLSTNLLNGGENQINQLNSNRTLSMGLSTISDSFSQLVGNSATEAPSVRQRSLSGGSLPSLKVSNNRSQGVPSAAATLASAASTLSKDGDFAVPKGRPAGRSKLKAIAPQIKSGTPGAVNANTNTFLAQLLTKGTYSGAGPASFKATKSLSPSSPSNFTPIRPHPSASSPPSSVMSSLSNSVMSSLSNSVMSPVKSPVARIPSPASVTILSPMTEFQKKVISAAANQATRTPSTTTATQKTPPAQPSPSRKQADTSPDIEVAEQVSDKHHLKYAQLSQPVKNDTEFIPSTSGGKKVIETYREQRHRSSEQKRRCNIKYGFEALQTLIPSLSQNPNVKVSKAAMLSKGAEYIRKLKSERQIMHDEAEVLRQEVESLNSAINTCQSQLPATGVPVTRQREDKMKEMFEEYVRNRTISNWKFWIFSTIIRPLFIQYNTMVSTASIDELCRTVLSWLDQHCSLVSLRPGVLQSLTTLSTTTSILSDPSNMPEQAAMAVQRKSR</sequence>
<dbReference type="FunFam" id="4.10.280.10:FF:000028">
    <property type="entry name" value="MLX interacting protein like"/>
    <property type="match status" value="1"/>
</dbReference>
<evidence type="ECO:0000256" key="3">
    <source>
        <dbReference type="ARBA" id="ARBA00023015"/>
    </source>
</evidence>
<keyword evidence="10" id="KW-1185">Reference proteome</keyword>
<feature type="compositionally biased region" description="Polar residues" evidence="8">
    <location>
        <begin position="645"/>
        <end position="658"/>
    </location>
</feature>
<keyword evidence="7" id="KW-0175">Coiled coil</keyword>
<dbReference type="AlphaFoldDB" id="A0A8J1XQ74"/>
<dbReference type="PANTHER" id="PTHR15741:SF37">
    <property type="entry name" value="LD38259P"/>
    <property type="match status" value="1"/>
</dbReference>
<dbReference type="InterPro" id="IPR052207">
    <property type="entry name" value="Max-like/E-box_TFs"/>
</dbReference>
<dbReference type="GO" id="GO:0046983">
    <property type="term" value="F:protein dimerization activity"/>
    <property type="evidence" value="ECO:0007669"/>
    <property type="project" value="InterPro"/>
</dbReference>
<keyword evidence="6" id="KW-0539">Nucleus</keyword>
<feature type="region of interest" description="Disordered" evidence="8">
    <location>
        <begin position="540"/>
        <end position="568"/>
    </location>
</feature>
<evidence type="ECO:0000256" key="2">
    <source>
        <dbReference type="ARBA" id="ARBA00022553"/>
    </source>
</evidence>
<comment type="subcellular location">
    <subcellularLocation>
        <location evidence="1">Nucleus</location>
    </subcellularLocation>
</comment>
<dbReference type="SMART" id="SM00353">
    <property type="entry name" value="HLH"/>
    <property type="match status" value="1"/>
</dbReference>
<dbReference type="EMBL" id="CAIIXF020000012">
    <property type="protein sequence ID" value="CAH1802619.1"/>
    <property type="molecule type" value="Genomic_DNA"/>
</dbReference>
<protein>
    <submittedName>
        <fullName evidence="9">Uncharacterized protein</fullName>
    </submittedName>
</protein>
<evidence type="ECO:0000256" key="4">
    <source>
        <dbReference type="ARBA" id="ARBA00023125"/>
    </source>
</evidence>
<evidence type="ECO:0000256" key="8">
    <source>
        <dbReference type="SAM" id="MobiDB-lite"/>
    </source>
</evidence>
<dbReference type="InterPro" id="IPR011598">
    <property type="entry name" value="bHLH_dom"/>
</dbReference>
<dbReference type="Proteomes" id="UP000749559">
    <property type="component" value="Unassembled WGS sequence"/>
</dbReference>
<feature type="compositionally biased region" description="Low complexity" evidence="8">
    <location>
        <begin position="664"/>
        <end position="678"/>
    </location>
</feature>
<dbReference type="GO" id="GO:0000978">
    <property type="term" value="F:RNA polymerase II cis-regulatory region sequence-specific DNA binding"/>
    <property type="evidence" value="ECO:0007669"/>
    <property type="project" value="TreeGrafter"/>
</dbReference>
<dbReference type="CDD" id="cd21739">
    <property type="entry name" value="NES2-NLS_ChREBP-like"/>
    <property type="match status" value="1"/>
</dbReference>
<dbReference type="Gene3D" id="4.10.280.10">
    <property type="entry name" value="Helix-loop-helix DNA-binding domain"/>
    <property type="match status" value="1"/>
</dbReference>
<evidence type="ECO:0000313" key="10">
    <source>
        <dbReference type="Proteomes" id="UP000749559"/>
    </source>
</evidence>
<dbReference type="SUPFAM" id="SSF47459">
    <property type="entry name" value="HLH, helix-loop-helix DNA-binding domain"/>
    <property type="match status" value="1"/>
</dbReference>
<dbReference type="CDD" id="cd11405">
    <property type="entry name" value="bHLHzip_MLXIP_like"/>
    <property type="match status" value="1"/>
</dbReference>
<reference evidence="9" key="1">
    <citation type="submission" date="2022-03" db="EMBL/GenBank/DDBJ databases">
        <authorList>
            <person name="Martin C."/>
        </authorList>
    </citation>
    <scope>NUCLEOTIDE SEQUENCE</scope>
</reference>
<evidence type="ECO:0000256" key="6">
    <source>
        <dbReference type="ARBA" id="ARBA00023242"/>
    </source>
</evidence>
<keyword evidence="3" id="KW-0805">Transcription regulation</keyword>
<evidence type="ECO:0000256" key="5">
    <source>
        <dbReference type="ARBA" id="ARBA00023163"/>
    </source>
</evidence>
<evidence type="ECO:0000313" key="9">
    <source>
        <dbReference type="EMBL" id="CAH1802619.1"/>
    </source>
</evidence>
<keyword evidence="5" id="KW-0804">Transcription</keyword>
<evidence type="ECO:0000256" key="7">
    <source>
        <dbReference type="SAM" id="Coils"/>
    </source>
</evidence>
<dbReference type="InterPro" id="IPR036638">
    <property type="entry name" value="HLH_DNA-bd_sf"/>
</dbReference>
<proteinExistence type="predicted"/>
<dbReference type="Pfam" id="PF00010">
    <property type="entry name" value="HLH"/>
    <property type="match status" value="1"/>
</dbReference>
<dbReference type="PROSITE" id="PS50888">
    <property type="entry name" value="BHLH"/>
    <property type="match status" value="1"/>
</dbReference>
<gene>
    <name evidence="9" type="ORF">OFUS_LOCUS26281</name>
</gene>
<dbReference type="OrthoDB" id="6086776at2759"/>
<feature type="compositionally biased region" description="Low complexity" evidence="8">
    <location>
        <begin position="726"/>
        <end position="741"/>
    </location>
</feature>
<evidence type="ECO:0000256" key="1">
    <source>
        <dbReference type="ARBA" id="ARBA00004123"/>
    </source>
</evidence>
<keyword evidence="2" id="KW-0597">Phosphoprotein</keyword>
<keyword evidence="4" id="KW-0238">DNA-binding</keyword>